<evidence type="ECO:0000313" key="1">
    <source>
        <dbReference type="EMBL" id="MFF9884442.1"/>
    </source>
</evidence>
<evidence type="ECO:0000313" key="2">
    <source>
        <dbReference type="Proteomes" id="UP001603418"/>
    </source>
</evidence>
<proteinExistence type="predicted"/>
<dbReference type="RefSeq" id="WP_167513125.1">
    <property type="nucleotide sequence ID" value="NZ_JBICBM010000010.1"/>
</dbReference>
<gene>
    <name evidence="1" type="ORF">ACF1HC_23020</name>
</gene>
<organism evidence="1 2">
    <name type="scientific">Streptomyces eurythermus</name>
    <dbReference type="NCBI Taxonomy" id="42237"/>
    <lineage>
        <taxon>Bacteria</taxon>
        <taxon>Bacillati</taxon>
        <taxon>Actinomycetota</taxon>
        <taxon>Actinomycetes</taxon>
        <taxon>Kitasatosporales</taxon>
        <taxon>Streptomycetaceae</taxon>
        <taxon>Streptomyces</taxon>
    </lineage>
</organism>
<keyword evidence="2" id="KW-1185">Reference proteome</keyword>
<name>A0ABW6YZZ1_9ACTN</name>
<comment type="caution">
    <text evidence="1">The sequence shown here is derived from an EMBL/GenBank/DDBJ whole genome shotgun (WGS) entry which is preliminary data.</text>
</comment>
<dbReference type="Proteomes" id="UP001603418">
    <property type="component" value="Unassembled WGS sequence"/>
</dbReference>
<reference evidence="1 2" key="1">
    <citation type="submission" date="2024-10" db="EMBL/GenBank/DDBJ databases">
        <title>The Natural Products Discovery Center: Release of the First 8490 Sequenced Strains for Exploring Actinobacteria Biosynthetic Diversity.</title>
        <authorList>
            <person name="Kalkreuter E."/>
            <person name="Kautsar S.A."/>
            <person name="Yang D."/>
            <person name="Bader C.D."/>
            <person name="Teijaro C.N."/>
            <person name="Fluegel L."/>
            <person name="Davis C.M."/>
            <person name="Simpson J.R."/>
            <person name="Lauterbach L."/>
            <person name="Steele A.D."/>
            <person name="Gui C."/>
            <person name="Meng S."/>
            <person name="Li G."/>
            <person name="Viehrig K."/>
            <person name="Ye F."/>
            <person name="Su P."/>
            <person name="Kiefer A.F."/>
            <person name="Nichols A."/>
            <person name="Cepeda A.J."/>
            <person name="Yan W."/>
            <person name="Fan B."/>
            <person name="Jiang Y."/>
            <person name="Adhikari A."/>
            <person name="Zheng C.-J."/>
            <person name="Schuster L."/>
            <person name="Cowan T.M."/>
            <person name="Smanski M.J."/>
            <person name="Chevrette M.G."/>
            <person name="De Carvalho L.P.S."/>
            <person name="Shen B."/>
        </authorList>
    </citation>
    <scope>NUCLEOTIDE SEQUENCE [LARGE SCALE GENOMIC DNA]</scope>
    <source>
        <strain evidence="1 2">NPDC013366</strain>
    </source>
</reference>
<protein>
    <submittedName>
        <fullName evidence="1">Uncharacterized protein</fullName>
    </submittedName>
</protein>
<accession>A0ABW6YZZ1</accession>
<sequence>MSAAWIQTALDALTTRADVIRPVRALDDERQKVTDKHAFDAGGNRQSSIVGMGVALAQPLQDFLSRAALGCHRLLSRLRDRFDGQAEYRADENAARIASAASVQGLLRALLLRETALFALERAAWCEDDLWETLRVHLASAPDMEFERRPRLSELRGDAFDAELAPLRASIANDLKSRTVHGACP</sequence>
<dbReference type="EMBL" id="JBICBM010000010">
    <property type="protein sequence ID" value="MFF9884442.1"/>
    <property type="molecule type" value="Genomic_DNA"/>
</dbReference>